<evidence type="ECO:0000313" key="1">
    <source>
        <dbReference type="EMBL" id="KYO64783.1"/>
    </source>
</evidence>
<reference evidence="1 2" key="1">
    <citation type="submission" date="2015-12" db="EMBL/GenBank/DDBJ databases">
        <title>Draft genome of Thermovenabulum gondwanense isolated from a red thermophilic microbial mat colonisisng an outflow channel of a bore well.</title>
        <authorList>
            <person name="Patel B.K."/>
        </authorList>
    </citation>
    <scope>NUCLEOTIDE SEQUENCE [LARGE SCALE GENOMIC DNA]</scope>
    <source>
        <strain evidence="1 2">R270</strain>
    </source>
</reference>
<accession>A0A161PTE4</accession>
<proteinExistence type="predicted"/>
<protein>
    <submittedName>
        <fullName evidence="1">Uncharacterized protein</fullName>
    </submittedName>
</protein>
<evidence type="ECO:0000313" key="2">
    <source>
        <dbReference type="Proteomes" id="UP000075737"/>
    </source>
</evidence>
<organism evidence="1 2">
    <name type="scientific">Thermovenabulum gondwanense</name>
    <dbReference type="NCBI Taxonomy" id="520767"/>
    <lineage>
        <taxon>Bacteria</taxon>
        <taxon>Bacillati</taxon>
        <taxon>Bacillota</taxon>
        <taxon>Clostridia</taxon>
        <taxon>Thermosediminibacterales</taxon>
        <taxon>Thermosediminibacteraceae</taxon>
        <taxon>Thermovenabulum</taxon>
    </lineage>
</organism>
<comment type="caution">
    <text evidence="1">The sequence shown here is derived from an EMBL/GenBank/DDBJ whole genome shotgun (WGS) entry which is preliminary data.</text>
</comment>
<sequence>MKNKRAGKGSFFLGRYFRNGENMVGHLSNKTTRLALFLEKKAYLDKKRNENEDKR</sequence>
<dbReference type="Proteomes" id="UP000075737">
    <property type="component" value="Unassembled WGS sequence"/>
</dbReference>
<gene>
    <name evidence="1" type="ORF">ATZ99_18410</name>
</gene>
<dbReference type="RefSeq" id="WP_157074748.1">
    <property type="nucleotide sequence ID" value="NZ_LOHZ01000040.1"/>
</dbReference>
<name>A0A161PTE4_9FIRM</name>
<dbReference type="STRING" id="520767.ATZ99_18410"/>
<dbReference type="EMBL" id="LOHZ01000040">
    <property type="protein sequence ID" value="KYO64783.1"/>
    <property type="molecule type" value="Genomic_DNA"/>
</dbReference>
<dbReference type="AlphaFoldDB" id="A0A161PTE4"/>
<keyword evidence="2" id="KW-1185">Reference proteome</keyword>